<evidence type="ECO:0000313" key="10">
    <source>
        <dbReference type="EMBL" id="KAJ4446741.1"/>
    </source>
</evidence>
<dbReference type="InterPro" id="IPR017972">
    <property type="entry name" value="Cyt_P450_CS"/>
</dbReference>
<organism evidence="10 11">
    <name type="scientific">Periplaneta americana</name>
    <name type="common">American cockroach</name>
    <name type="synonym">Blatta americana</name>
    <dbReference type="NCBI Taxonomy" id="6978"/>
    <lineage>
        <taxon>Eukaryota</taxon>
        <taxon>Metazoa</taxon>
        <taxon>Ecdysozoa</taxon>
        <taxon>Arthropoda</taxon>
        <taxon>Hexapoda</taxon>
        <taxon>Insecta</taxon>
        <taxon>Pterygota</taxon>
        <taxon>Neoptera</taxon>
        <taxon>Polyneoptera</taxon>
        <taxon>Dictyoptera</taxon>
        <taxon>Blattodea</taxon>
        <taxon>Blattoidea</taxon>
        <taxon>Blattidae</taxon>
        <taxon>Blattinae</taxon>
        <taxon>Periplaneta</taxon>
    </lineage>
</organism>
<dbReference type="PANTHER" id="PTHR24300:SF376">
    <property type="entry name" value="CYTOCHROME P450 15A1"/>
    <property type="match status" value="1"/>
</dbReference>
<sequence>MIFTLLLGLGVLLFIYYWITMKPKNFPPGPPYLPVLGSVLFIPTKLLHLTMAGEWRRKYGPLVGLFLGSKPAVAVCGPNEVLEVLRREEFQARPDDILFRDRIFGKKFGLVFSDGPYWVEQRRFTLRHLRDFGFGKKSMERLILDQVDDIVKEMKNHSIIQVNSLFNVSILNMLWGMIAGVTYERNDERLKYLFEKLDQAFRASSPAGNAANVFPVLMKIAPDLSGYNHVKQIVEDLQDFLNEHEKTMDENNPRDLIDVYLREMKQQSSNPDTTFTVDSLIVVCLDLFIAGSETTSNTLGFSMLYMVLYPTVQAKVQRELDAVIGRDRRPSLEDRPRLPYAEAVLAELMRVSSTAPIAAPHRAERDTQLNGYFIPKSILIFFITLQQDTSAVLSLYSLFQDKEHWGDPETFRPERFLDADGKFVRDDWMIPFSQGKRSCVGEGLARSATFLSFTTLMQQFTISVPEGDPKPSTVPLAGITITPAPFRIKITTRI</sequence>
<proteinExistence type="inferred from homology"/>
<dbReference type="InterPro" id="IPR001128">
    <property type="entry name" value="Cyt_P450"/>
</dbReference>
<evidence type="ECO:0000256" key="9">
    <source>
        <dbReference type="SAM" id="Phobius"/>
    </source>
</evidence>
<feature type="transmembrane region" description="Helical" evidence="9">
    <location>
        <begin position="32"/>
        <end position="49"/>
    </location>
</feature>
<dbReference type="Proteomes" id="UP001148838">
    <property type="component" value="Unassembled WGS sequence"/>
</dbReference>
<dbReference type="CDD" id="cd20651">
    <property type="entry name" value="CYP15A1-like"/>
    <property type="match status" value="1"/>
</dbReference>
<gene>
    <name evidence="10" type="ORF">ANN_13438</name>
</gene>
<evidence type="ECO:0000256" key="1">
    <source>
        <dbReference type="ARBA" id="ARBA00001971"/>
    </source>
</evidence>
<keyword evidence="4 8" id="KW-0479">Metal-binding</keyword>
<keyword evidence="7 8" id="KW-0503">Monooxygenase</keyword>
<dbReference type="Gene3D" id="1.10.630.10">
    <property type="entry name" value="Cytochrome P450"/>
    <property type="match status" value="1"/>
</dbReference>
<keyword evidence="9" id="KW-0812">Transmembrane</keyword>
<evidence type="ECO:0000256" key="3">
    <source>
        <dbReference type="ARBA" id="ARBA00022617"/>
    </source>
</evidence>
<evidence type="ECO:0000256" key="2">
    <source>
        <dbReference type="ARBA" id="ARBA00010617"/>
    </source>
</evidence>
<dbReference type="PRINTS" id="PR00463">
    <property type="entry name" value="EP450I"/>
</dbReference>
<evidence type="ECO:0000313" key="11">
    <source>
        <dbReference type="Proteomes" id="UP001148838"/>
    </source>
</evidence>
<evidence type="ECO:0000256" key="6">
    <source>
        <dbReference type="ARBA" id="ARBA00023004"/>
    </source>
</evidence>
<dbReference type="InterPro" id="IPR036396">
    <property type="entry name" value="Cyt_P450_sf"/>
</dbReference>
<protein>
    <recommendedName>
        <fullName evidence="12">Cytochrome P450</fullName>
    </recommendedName>
</protein>
<evidence type="ECO:0000256" key="5">
    <source>
        <dbReference type="ARBA" id="ARBA00023002"/>
    </source>
</evidence>
<feature type="transmembrane region" description="Helical" evidence="9">
    <location>
        <begin position="5"/>
        <end position="20"/>
    </location>
</feature>
<evidence type="ECO:0000256" key="7">
    <source>
        <dbReference type="ARBA" id="ARBA00023033"/>
    </source>
</evidence>
<dbReference type="PRINTS" id="PR00385">
    <property type="entry name" value="P450"/>
</dbReference>
<accession>A0ABQ8TJE2</accession>
<feature type="transmembrane region" description="Helical" evidence="9">
    <location>
        <begin position="164"/>
        <end position="183"/>
    </location>
</feature>
<dbReference type="InterPro" id="IPR002401">
    <property type="entry name" value="Cyt_P450_E_grp-I"/>
</dbReference>
<keyword evidence="3 8" id="KW-0349">Heme</keyword>
<keyword evidence="6 8" id="KW-0408">Iron</keyword>
<dbReference type="PROSITE" id="PS00086">
    <property type="entry name" value="CYTOCHROME_P450"/>
    <property type="match status" value="1"/>
</dbReference>
<name>A0ABQ8TJE2_PERAM</name>
<dbReference type="InterPro" id="IPR050182">
    <property type="entry name" value="Cytochrome_P450_fam2"/>
</dbReference>
<evidence type="ECO:0008006" key="12">
    <source>
        <dbReference type="Google" id="ProtNLM"/>
    </source>
</evidence>
<evidence type="ECO:0000256" key="4">
    <source>
        <dbReference type="ARBA" id="ARBA00022723"/>
    </source>
</evidence>
<comment type="cofactor">
    <cofactor evidence="1">
        <name>heme</name>
        <dbReference type="ChEBI" id="CHEBI:30413"/>
    </cofactor>
</comment>
<dbReference type="EMBL" id="JAJSOF020000009">
    <property type="protein sequence ID" value="KAJ4446741.1"/>
    <property type="molecule type" value="Genomic_DNA"/>
</dbReference>
<keyword evidence="11" id="KW-1185">Reference proteome</keyword>
<keyword evidence="9" id="KW-1133">Transmembrane helix</keyword>
<dbReference type="Pfam" id="PF00067">
    <property type="entry name" value="p450"/>
    <property type="match status" value="1"/>
</dbReference>
<reference evidence="10 11" key="1">
    <citation type="journal article" date="2022" name="Allergy">
        <title>Genome assembly and annotation of Periplaneta americana reveal a comprehensive cockroach allergen profile.</title>
        <authorList>
            <person name="Wang L."/>
            <person name="Xiong Q."/>
            <person name="Saelim N."/>
            <person name="Wang L."/>
            <person name="Nong W."/>
            <person name="Wan A.T."/>
            <person name="Shi M."/>
            <person name="Liu X."/>
            <person name="Cao Q."/>
            <person name="Hui J.H.L."/>
            <person name="Sookrung N."/>
            <person name="Leung T.F."/>
            <person name="Tungtrongchitr A."/>
            <person name="Tsui S.K.W."/>
        </authorList>
    </citation>
    <scope>NUCLEOTIDE SEQUENCE [LARGE SCALE GENOMIC DNA]</scope>
    <source>
        <strain evidence="10">PWHHKU_190912</strain>
    </source>
</reference>
<dbReference type="SUPFAM" id="SSF48264">
    <property type="entry name" value="Cytochrome P450"/>
    <property type="match status" value="1"/>
</dbReference>
<keyword evidence="9" id="KW-0472">Membrane</keyword>
<comment type="caution">
    <text evidence="10">The sequence shown here is derived from an EMBL/GenBank/DDBJ whole genome shotgun (WGS) entry which is preliminary data.</text>
</comment>
<comment type="similarity">
    <text evidence="2 8">Belongs to the cytochrome P450 family.</text>
</comment>
<keyword evidence="5 8" id="KW-0560">Oxidoreductase</keyword>
<dbReference type="PANTHER" id="PTHR24300">
    <property type="entry name" value="CYTOCHROME P450 508A4-RELATED"/>
    <property type="match status" value="1"/>
</dbReference>
<evidence type="ECO:0000256" key="8">
    <source>
        <dbReference type="RuleBase" id="RU000461"/>
    </source>
</evidence>